<organism evidence="1 2">
    <name type="scientific">Phytopseudomonas argentinensis</name>
    <dbReference type="NCBI Taxonomy" id="289370"/>
    <lineage>
        <taxon>Bacteria</taxon>
        <taxon>Pseudomonadati</taxon>
        <taxon>Pseudomonadota</taxon>
        <taxon>Gammaproteobacteria</taxon>
        <taxon>Pseudomonadales</taxon>
        <taxon>Pseudomonadaceae</taxon>
        <taxon>Phytopseudomonas</taxon>
    </lineage>
</organism>
<dbReference type="EMBL" id="FORC01000002">
    <property type="protein sequence ID" value="SFI70691.1"/>
    <property type="molecule type" value="Genomic_DNA"/>
</dbReference>
<evidence type="ECO:0000313" key="2">
    <source>
        <dbReference type="Proteomes" id="UP000183018"/>
    </source>
</evidence>
<dbReference type="InterPro" id="IPR012448">
    <property type="entry name" value="DUF1652"/>
</dbReference>
<accession>A0A1I3KDT6</accession>
<gene>
    <name evidence="1" type="ORF">SAMN05216602_2447</name>
</gene>
<evidence type="ECO:0008006" key="3">
    <source>
        <dbReference type="Google" id="ProtNLM"/>
    </source>
</evidence>
<keyword evidence="2" id="KW-1185">Reference proteome</keyword>
<name>A0A1I3KDT6_9GAMM</name>
<dbReference type="AlphaFoldDB" id="A0A1I3KDT6"/>
<sequence>MMSILEQRQIIESAFLPLNCRCTIEADDCMTLEMRAREDDRVLLRVEGIQRSELSSSRSISQLVLRVRQQLATHEVESSARQMSAMA</sequence>
<dbReference type="RefSeq" id="WP_074883782.1">
    <property type="nucleotide sequence ID" value="NZ_FORC01000002.1"/>
</dbReference>
<dbReference type="Proteomes" id="UP000183018">
    <property type="component" value="Unassembled WGS sequence"/>
</dbReference>
<evidence type="ECO:0000313" key="1">
    <source>
        <dbReference type="EMBL" id="SFI70691.1"/>
    </source>
</evidence>
<proteinExistence type="predicted"/>
<protein>
    <recommendedName>
        <fullName evidence="3">DUF1652 domain-containing protein</fullName>
    </recommendedName>
</protein>
<reference evidence="2" key="1">
    <citation type="submission" date="2016-10" db="EMBL/GenBank/DDBJ databases">
        <authorList>
            <person name="Varghese N."/>
            <person name="Submissions S."/>
        </authorList>
    </citation>
    <scope>NUCLEOTIDE SEQUENCE [LARGE SCALE GENOMIC DNA]</scope>
    <source>
        <strain evidence="2">LMG 22563</strain>
    </source>
</reference>
<dbReference type="Pfam" id="PF07865">
    <property type="entry name" value="DUF1652"/>
    <property type="match status" value="1"/>
</dbReference>